<evidence type="ECO:0000256" key="1">
    <source>
        <dbReference type="SAM" id="MobiDB-lite"/>
    </source>
</evidence>
<organism evidence="2 3">
    <name type="scientific">Pleurodeles waltl</name>
    <name type="common">Iberian ribbed newt</name>
    <dbReference type="NCBI Taxonomy" id="8319"/>
    <lineage>
        <taxon>Eukaryota</taxon>
        <taxon>Metazoa</taxon>
        <taxon>Chordata</taxon>
        <taxon>Craniata</taxon>
        <taxon>Vertebrata</taxon>
        <taxon>Euteleostomi</taxon>
        <taxon>Amphibia</taxon>
        <taxon>Batrachia</taxon>
        <taxon>Caudata</taxon>
        <taxon>Salamandroidea</taxon>
        <taxon>Salamandridae</taxon>
        <taxon>Pleurodelinae</taxon>
        <taxon>Pleurodeles</taxon>
    </lineage>
</organism>
<reference evidence="2" key="1">
    <citation type="journal article" date="2022" name="bioRxiv">
        <title>Sequencing and chromosome-scale assembly of the giantPleurodeles waltlgenome.</title>
        <authorList>
            <person name="Brown T."/>
            <person name="Elewa A."/>
            <person name="Iarovenko S."/>
            <person name="Subramanian E."/>
            <person name="Araus A.J."/>
            <person name="Petzold A."/>
            <person name="Susuki M."/>
            <person name="Suzuki K.-i.T."/>
            <person name="Hayashi T."/>
            <person name="Toyoda A."/>
            <person name="Oliveira C."/>
            <person name="Osipova E."/>
            <person name="Leigh N.D."/>
            <person name="Simon A."/>
            <person name="Yun M.H."/>
        </authorList>
    </citation>
    <scope>NUCLEOTIDE SEQUENCE</scope>
    <source>
        <strain evidence="2">20211129_DDA</strain>
        <tissue evidence="2">Liver</tissue>
    </source>
</reference>
<proteinExistence type="predicted"/>
<sequence>MGAPAAVACTPRSQKNPPSDIELFPQPQGRHRVTGKRQASGERVVLPGSTAQPVPCQNHALHRVGGSLLLAGLSVSLTHFSGCTQHPGVGASEYLNLQALAAQKALALIAATPCQVSRTHERVQSSPVVGASGAGDKRSAAPAEEPSSAPAMIMDLDRLQDSLKDFDKWVKKEVYPVLDEFLCHVAKTGETMKQTIWVIFTCENAVTYS</sequence>
<name>A0AAV7MJ92_PLEWA</name>
<accession>A0AAV7MJ92</accession>
<feature type="region of interest" description="Disordered" evidence="1">
    <location>
        <begin position="1"/>
        <end position="39"/>
    </location>
</feature>
<evidence type="ECO:0000313" key="3">
    <source>
        <dbReference type="Proteomes" id="UP001066276"/>
    </source>
</evidence>
<dbReference type="AlphaFoldDB" id="A0AAV7MJ92"/>
<dbReference type="Proteomes" id="UP001066276">
    <property type="component" value="Chromosome 9"/>
</dbReference>
<gene>
    <name evidence="2" type="ORF">NDU88_000276</name>
</gene>
<feature type="region of interest" description="Disordered" evidence="1">
    <location>
        <begin position="121"/>
        <end position="147"/>
    </location>
</feature>
<protein>
    <submittedName>
        <fullName evidence="2">Uncharacterized protein</fullName>
    </submittedName>
</protein>
<keyword evidence="3" id="KW-1185">Reference proteome</keyword>
<evidence type="ECO:0000313" key="2">
    <source>
        <dbReference type="EMBL" id="KAJ1102835.1"/>
    </source>
</evidence>
<comment type="caution">
    <text evidence="2">The sequence shown here is derived from an EMBL/GenBank/DDBJ whole genome shotgun (WGS) entry which is preliminary data.</text>
</comment>
<dbReference type="EMBL" id="JANPWB010000013">
    <property type="protein sequence ID" value="KAJ1102835.1"/>
    <property type="molecule type" value="Genomic_DNA"/>
</dbReference>